<evidence type="ECO:0000313" key="1">
    <source>
        <dbReference type="EMBL" id="PKY53399.1"/>
    </source>
</evidence>
<comment type="caution">
    <text evidence="1">The sequence shown here is derived from an EMBL/GenBank/DDBJ whole genome shotgun (WGS) entry which is preliminary data.</text>
</comment>
<dbReference type="EMBL" id="LLXI01001378">
    <property type="protein sequence ID" value="PKY53399.1"/>
    <property type="molecule type" value="Genomic_DNA"/>
</dbReference>
<evidence type="ECO:0000313" key="2">
    <source>
        <dbReference type="Proteomes" id="UP000234323"/>
    </source>
</evidence>
<dbReference type="Proteomes" id="UP000234323">
    <property type="component" value="Unassembled WGS sequence"/>
</dbReference>
<keyword evidence="2" id="KW-1185">Reference proteome</keyword>
<protein>
    <submittedName>
        <fullName evidence="1">Uncharacterized protein</fullName>
    </submittedName>
</protein>
<sequence>MLNKNDKNKTKWKKFDKKINLGEITDKRKDDIIKLIKSYEEIFEYDGEKLGKVDTVKHKIEIKEGQELIAQKRYKETEEKG</sequence>
<feature type="non-terminal residue" evidence="1">
    <location>
        <position position="81"/>
    </location>
</feature>
<gene>
    <name evidence="1" type="ORF">RhiirA4_471569</name>
</gene>
<organism evidence="1 2">
    <name type="scientific">Rhizophagus irregularis</name>
    <dbReference type="NCBI Taxonomy" id="588596"/>
    <lineage>
        <taxon>Eukaryota</taxon>
        <taxon>Fungi</taxon>
        <taxon>Fungi incertae sedis</taxon>
        <taxon>Mucoromycota</taxon>
        <taxon>Glomeromycotina</taxon>
        <taxon>Glomeromycetes</taxon>
        <taxon>Glomerales</taxon>
        <taxon>Glomeraceae</taxon>
        <taxon>Rhizophagus</taxon>
    </lineage>
</organism>
<dbReference type="AlphaFoldDB" id="A0A2I1H3D9"/>
<accession>A0A2I1H3D9</accession>
<proteinExistence type="predicted"/>
<reference evidence="1 2" key="1">
    <citation type="submission" date="2015-10" db="EMBL/GenBank/DDBJ databases">
        <title>Genome analyses suggest a sexual origin of heterokaryosis in a supposedly ancient asexual fungus.</title>
        <authorList>
            <person name="Ropars J."/>
            <person name="Sedzielewska K."/>
            <person name="Noel J."/>
            <person name="Charron P."/>
            <person name="Farinelli L."/>
            <person name="Marton T."/>
            <person name="Kruger M."/>
            <person name="Pelin A."/>
            <person name="Brachmann A."/>
            <person name="Corradi N."/>
        </authorList>
    </citation>
    <scope>NUCLEOTIDE SEQUENCE [LARGE SCALE GENOMIC DNA]</scope>
    <source>
        <strain evidence="1 2">A4</strain>
    </source>
</reference>
<name>A0A2I1H3D9_9GLOM</name>